<accession>A0A444YDY5</accession>
<keyword evidence="2" id="KW-1185">Reference proteome</keyword>
<proteinExistence type="predicted"/>
<dbReference type="STRING" id="3818.A0A444YDY5"/>
<gene>
    <name evidence="1" type="ORF">Ahy_B07g088200</name>
</gene>
<comment type="caution">
    <text evidence="1">The sequence shown here is derived from an EMBL/GenBank/DDBJ whole genome shotgun (WGS) entry which is preliminary data.</text>
</comment>
<evidence type="ECO:0000313" key="1">
    <source>
        <dbReference type="EMBL" id="RYR00117.1"/>
    </source>
</evidence>
<reference evidence="1 2" key="1">
    <citation type="submission" date="2019-01" db="EMBL/GenBank/DDBJ databases">
        <title>Sequencing of cultivated peanut Arachis hypogaea provides insights into genome evolution and oil improvement.</title>
        <authorList>
            <person name="Chen X."/>
        </authorList>
    </citation>
    <scope>NUCLEOTIDE SEQUENCE [LARGE SCALE GENOMIC DNA]</scope>
    <source>
        <strain evidence="2">cv. Fuhuasheng</strain>
        <tissue evidence="1">Leaves</tissue>
    </source>
</reference>
<dbReference type="Gene3D" id="3.40.20.10">
    <property type="entry name" value="Severin"/>
    <property type="match status" value="1"/>
</dbReference>
<protein>
    <submittedName>
        <fullName evidence="1">Uncharacterized protein</fullName>
    </submittedName>
</protein>
<sequence>MKILIDIDLKKPFKCLHKSYTDRFNFSHLSHFLIKSKRTHGFIVFKFEENQKQVIAENKELKAMKDFIACLPPNECRDASMKF</sequence>
<organism evidence="1 2">
    <name type="scientific">Arachis hypogaea</name>
    <name type="common">Peanut</name>
    <dbReference type="NCBI Taxonomy" id="3818"/>
    <lineage>
        <taxon>Eukaryota</taxon>
        <taxon>Viridiplantae</taxon>
        <taxon>Streptophyta</taxon>
        <taxon>Embryophyta</taxon>
        <taxon>Tracheophyta</taxon>
        <taxon>Spermatophyta</taxon>
        <taxon>Magnoliopsida</taxon>
        <taxon>eudicotyledons</taxon>
        <taxon>Gunneridae</taxon>
        <taxon>Pentapetalae</taxon>
        <taxon>rosids</taxon>
        <taxon>fabids</taxon>
        <taxon>Fabales</taxon>
        <taxon>Fabaceae</taxon>
        <taxon>Papilionoideae</taxon>
        <taxon>50 kb inversion clade</taxon>
        <taxon>dalbergioids sensu lato</taxon>
        <taxon>Dalbergieae</taxon>
        <taxon>Pterocarpus clade</taxon>
        <taxon>Arachis</taxon>
    </lineage>
</organism>
<dbReference type="InterPro" id="IPR029006">
    <property type="entry name" value="ADF-H/Gelsolin-like_dom_sf"/>
</dbReference>
<name>A0A444YDY5_ARAHY</name>
<dbReference type="EMBL" id="SDMP01000017">
    <property type="protein sequence ID" value="RYR00117.1"/>
    <property type="molecule type" value="Genomic_DNA"/>
</dbReference>
<dbReference type="AlphaFoldDB" id="A0A444YDY5"/>
<dbReference type="Proteomes" id="UP000289738">
    <property type="component" value="Chromosome B07"/>
</dbReference>
<evidence type="ECO:0000313" key="2">
    <source>
        <dbReference type="Proteomes" id="UP000289738"/>
    </source>
</evidence>